<dbReference type="GO" id="GO:0042274">
    <property type="term" value="P:ribosomal small subunit biogenesis"/>
    <property type="evidence" value="ECO:0007669"/>
    <property type="project" value="InterPro"/>
</dbReference>
<keyword evidence="4" id="KW-1185">Reference proteome</keyword>
<comment type="similarity">
    <text evidence="1">Belongs to the LTV1 family.</text>
</comment>
<sequence length="639" mass="72069">MGKKKFIDKKKSATFQLFACDSSDPAYESASSGADRVFVRVDNNTSYSVDAFHSADQFNPDDRNSIYADAPEDEEEYNGWAAGYSGTGNQTVLLPDDVRKEILELGFPDDGYNYLHHLREIKNTGGGSAYYENPKAKFNELPRDVKAYDASRVEVAKVDDDSNEKYVYNVAAKTVGVRVQKAVDPEIAALLDDSDLSRFGSDEEDLELEEDFVITANLPDEADTVELDKNLSLLERSDVDKLGSNDTAGHVQRNEAKFATIEEKPRARRPLDEQFDMRQSKPPFACLTVVIASKIYYYPLSVSTDTTSDTCTNGMFSAEIELKYSFFDKAKLELEEYGTDTEEEYDGDMIEENECHESLAEKLNHAFKECAIDGLELNNYGPDTAELLEPEADVINRCREYAKKYENEGPEEEAAIFDESSSDSEVWDCETIVSTYSNLDNHPGKIVAPEARRKKLLPAISEASPIISLKGKANLPVDYLPSKGKHALLKEDKKKQGSEKEGKDNSMKEQLKRKQHGQESKEEKKERKAAVKEERREARRMKKETKELYKCEAQLAQKVAAFTGPSAIHLIFVSLNSGRSHVSPWFCKSDGKVSDIILVVYFKVKAFAAVVDPLLHPKWELLVDTFFNYQDDVRKLFYS</sequence>
<dbReference type="EMBL" id="JACXVP010000004">
    <property type="protein sequence ID" value="KAG5613429.1"/>
    <property type="molecule type" value="Genomic_DNA"/>
</dbReference>
<accession>A0A9J5ZMP3</accession>
<feature type="region of interest" description="Disordered" evidence="2">
    <location>
        <begin position="486"/>
        <end position="539"/>
    </location>
</feature>
<evidence type="ECO:0008006" key="5">
    <source>
        <dbReference type="Google" id="ProtNLM"/>
    </source>
</evidence>
<evidence type="ECO:0000313" key="3">
    <source>
        <dbReference type="EMBL" id="KAG5613429.1"/>
    </source>
</evidence>
<dbReference type="InterPro" id="IPR007307">
    <property type="entry name" value="Ltv1"/>
</dbReference>
<dbReference type="GO" id="GO:0005829">
    <property type="term" value="C:cytosol"/>
    <property type="evidence" value="ECO:0007669"/>
    <property type="project" value="TreeGrafter"/>
</dbReference>
<name>A0A9J5ZMP3_SOLCO</name>
<evidence type="ECO:0000256" key="2">
    <source>
        <dbReference type="SAM" id="MobiDB-lite"/>
    </source>
</evidence>
<comment type="caution">
    <text evidence="3">The sequence shown here is derived from an EMBL/GenBank/DDBJ whole genome shotgun (WGS) entry which is preliminary data.</text>
</comment>
<dbReference type="AlphaFoldDB" id="A0A9J5ZMP3"/>
<dbReference type="GO" id="GO:0000056">
    <property type="term" value="P:ribosomal small subunit export from nucleus"/>
    <property type="evidence" value="ECO:0007669"/>
    <property type="project" value="TreeGrafter"/>
</dbReference>
<proteinExistence type="inferred from homology"/>
<dbReference type="PANTHER" id="PTHR21531">
    <property type="entry name" value="LOW-TEMPERATURE VIABILITY PROTEIN LTV1-RELATED"/>
    <property type="match status" value="1"/>
</dbReference>
<reference evidence="3 4" key="1">
    <citation type="submission" date="2020-09" db="EMBL/GenBank/DDBJ databases">
        <title>De no assembly of potato wild relative species, Solanum commersonii.</title>
        <authorList>
            <person name="Cho K."/>
        </authorList>
    </citation>
    <scope>NUCLEOTIDE SEQUENCE [LARGE SCALE GENOMIC DNA]</scope>
    <source>
        <strain evidence="3">LZ3.2</strain>
        <tissue evidence="3">Leaf</tissue>
    </source>
</reference>
<gene>
    <name evidence="3" type="ORF">H5410_024710</name>
</gene>
<dbReference type="OrthoDB" id="5852896at2759"/>
<dbReference type="Proteomes" id="UP000824120">
    <property type="component" value="Chromosome 4"/>
</dbReference>
<evidence type="ECO:0000256" key="1">
    <source>
        <dbReference type="ARBA" id="ARBA00009078"/>
    </source>
</evidence>
<feature type="compositionally biased region" description="Basic and acidic residues" evidence="2">
    <location>
        <begin position="488"/>
        <end position="537"/>
    </location>
</feature>
<dbReference type="GO" id="GO:0005634">
    <property type="term" value="C:nucleus"/>
    <property type="evidence" value="ECO:0007669"/>
    <property type="project" value="TreeGrafter"/>
</dbReference>
<evidence type="ECO:0000313" key="4">
    <source>
        <dbReference type="Proteomes" id="UP000824120"/>
    </source>
</evidence>
<dbReference type="GO" id="GO:0030688">
    <property type="term" value="C:preribosome, small subunit precursor"/>
    <property type="evidence" value="ECO:0007669"/>
    <property type="project" value="TreeGrafter"/>
</dbReference>
<dbReference type="PANTHER" id="PTHR21531:SF0">
    <property type="entry name" value="PROTEIN LTV1 HOMOLOG"/>
    <property type="match status" value="1"/>
</dbReference>
<organism evidence="3 4">
    <name type="scientific">Solanum commersonii</name>
    <name type="common">Commerson's wild potato</name>
    <name type="synonym">Commerson's nightshade</name>
    <dbReference type="NCBI Taxonomy" id="4109"/>
    <lineage>
        <taxon>Eukaryota</taxon>
        <taxon>Viridiplantae</taxon>
        <taxon>Streptophyta</taxon>
        <taxon>Embryophyta</taxon>
        <taxon>Tracheophyta</taxon>
        <taxon>Spermatophyta</taxon>
        <taxon>Magnoliopsida</taxon>
        <taxon>eudicotyledons</taxon>
        <taxon>Gunneridae</taxon>
        <taxon>Pentapetalae</taxon>
        <taxon>asterids</taxon>
        <taxon>lamiids</taxon>
        <taxon>Solanales</taxon>
        <taxon>Solanaceae</taxon>
        <taxon>Solanoideae</taxon>
        <taxon>Solaneae</taxon>
        <taxon>Solanum</taxon>
    </lineage>
</organism>
<protein>
    <recommendedName>
        <fullName evidence="5">Low temperature viability protein</fullName>
    </recommendedName>
</protein>